<dbReference type="SUPFAM" id="SSF52540">
    <property type="entry name" value="P-loop containing nucleoside triphosphate hydrolases"/>
    <property type="match status" value="1"/>
</dbReference>
<gene>
    <name evidence="4" type="ORF">H0E87_020368</name>
</gene>
<comment type="caution">
    <text evidence="4">The sequence shown here is derived from an EMBL/GenBank/DDBJ whole genome shotgun (WGS) entry which is preliminary data.</text>
</comment>
<dbReference type="GO" id="GO:0006952">
    <property type="term" value="P:defense response"/>
    <property type="evidence" value="ECO:0007669"/>
    <property type="project" value="UniProtKB-KW"/>
</dbReference>
<proteinExistence type="predicted"/>
<accession>A0A8T2XJ84</accession>
<dbReference type="GO" id="GO:0043531">
    <property type="term" value="F:ADP binding"/>
    <property type="evidence" value="ECO:0007669"/>
    <property type="project" value="InterPro"/>
</dbReference>
<dbReference type="PANTHER" id="PTHR36766">
    <property type="entry name" value="PLANT BROAD-SPECTRUM MILDEW RESISTANCE PROTEIN RPW8"/>
    <property type="match status" value="1"/>
</dbReference>
<sequence length="399" mass="44578">MDDEVGRYLLNQFSGGLQSSKVSWKRDLQELEKLIRRNIENSPAEEKPSLREKLYRLNNILVECQAASFLSREGIISLWRIRNTLKEIKEELKSKDSNTISSNGNLSLQRDDHGNPSNVRDAGRQSHQSVSPLVVHGFDDEITSLVKLLVNERSKEKFSAVGITGMAGAGKTTLCQEIIKREEVKKHFVPRILVSMSKKPDGNKDAKIALVERILLSLGVEENTIQSVSNRGLSALICALHVQLMGKKYMIVLDDAQEGDTWFENLYSPLPGKVKWEQSLAYGLPKGYGGTVIVTSRNKDLAKKMVGEENVHPVLPLADKEKCWLIFKDAVEQDGTTFNPPNVELEDLKKEIIRKCSGLPLAARVLGEIMKEKMEEAPVPNCHTVTVHPQLSTDSNSNV</sequence>
<dbReference type="InterPro" id="IPR042197">
    <property type="entry name" value="Apaf_helical"/>
</dbReference>
<dbReference type="Proteomes" id="UP000807159">
    <property type="component" value="Chromosome 11"/>
</dbReference>
<evidence type="ECO:0000313" key="5">
    <source>
        <dbReference type="Proteomes" id="UP000807159"/>
    </source>
</evidence>
<name>A0A8T2XJ84_POPDE</name>
<dbReference type="Pfam" id="PF00931">
    <property type="entry name" value="NB-ARC"/>
    <property type="match status" value="1"/>
</dbReference>
<evidence type="ECO:0000256" key="1">
    <source>
        <dbReference type="ARBA" id="ARBA00022821"/>
    </source>
</evidence>
<organism evidence="4 5">
    <name type="scientific">Populus deltoides</name>
    <name type="common">Eastern poplar</name>
    <name type="synonym">Eastern cottonwood</name>
    <dbReference type="NCBI Taxonomy" id="3696"/>
    <lineage>
        <taxon>Eukaryota</taxon>
        <taxon>Viridiplantae</taxon>
        <taxon>Streptophyta</taxon>
        <taxon>Embryophyta</taxon>
        <taxon>Tracheophyta</taxon>
        <taxon>Spermatophyta</taxon>
        <taxon>Magnoliopsida</taxon>
        <taxon>eudicotyledons</taxon>
        <taxon>Gunneridae</taxon>
        <taxon>Pentapetalae</taxon>
        <taxon>rosids</taxon>
        <taxon>fabids</taxon>
        <taxon>Malpighiales</taxon>
        <taxon>Salicaceae</taxon>
        <taxon>Saliceae</taxon>
        <taxon>Populus</taxon>
    </lineage>
</organism>
<evidence type="ECO:0000256" key="2">
    <source>
        <dbReference type="SAM" id="MobiDB-lite"/>
    </source>
</evidence>
<evidence type="ECO:0000313" key="4">
    <source>
        <dbReference type="EMBL" id="KAH8493579.1"/>
    </source>
</evidence>
<keyword evidence="1" id="KW-0611">Plant defense</keyword>
<dbReference type="AlphaFoldDB" id="A0A8T2XJ84"/>
<feature type="region of interest" description="Disordered" evidence="2">
    <location>
        <begin position="94"/>
        <end position="126"/>
    </location>
</feature>
<dbReference type="InterPro" id="IPR027417">
    <property type="entry name" value="P-loop_NTPase"/>
</dbReference>
<keyword evidence="5" id="KW-1185">Reference proteome</keyword>
<protein>
    <recommendedName>
        <fullName evidence="3">NB-ARC domain-containing protein</fullName>
    </recommendedName>
</protein>
<dbReference type="EMBL" id="JACEGQ020000011">
    <property type="protein sequence ID" value="KAH8493579.1"/>
    <property type="molecule type" value="Genomic_DNA"/>
</dbReference>
<dbReference type="PANTHER" id="PTHR36766:SF41">
    <property type="entry name" value="AAA+ ATPASE DOMAIN-CONTAINING PROTEIN"/>
    <property type="match status" value="1"/>
</dbReference>
<dbReference type="InterPro" id="IPR002182">
    <property type="entry name" value="NB-ARC"/>
</dbReference>
<dbReference type="Gene3D" id="1.10.8.430">
    <property type="entry name" value="Helical domain of apoptotic protease-activating factors"/>
    <property type="match status" value="1"/>
</dbReference>
<feature type="compositionally biased region" description="Polar residues" evidence="2">
    <location>
        <begin position="97"/>
        <end position="108"/>
    </location>
</feature>
<reference evidence="4" key="1">
    <citation type="journal article" date="2021" name="J. Hered.">
        <title>Genome Assembly of Salicaceae Populus deltoides (Eastern Cottonwood) I-69 Based on Nanopore Sequencing and Hi-C Technologies.</title>
        <authorList>
            <person name="Bai S."/>
            <person name="Wu H."/>
            <person name="Zhang J."/>
            <person name="Pan Z."/>
            <person name="Zhao W."/>
            <person name="Li Z."/>
            <person name="Tong C."/>
        </authorList>
    </citation>
    <scope>NUCLEOTIDE SEQUENCE</scope>
    <source>
        <tissue evidence="4">Leaf</tissue>
    </source>
</reference>
<evidence type="ECO:0000259" key="3">
    <source>
        <dbReference type="Pfam" id="PF00931"/>
    </source>
</evidence>
<dbReference type="PRINTS" id="PR00364">
    <property type="entry name" value="DISEASERSIST"/>
</dbReference>
<feature type="domain" description="NB-ARC" evidence="3">
    <location>
        <begin position="142"/>
        <end position="333"/>
    </location>
</feature>
<dbReference type="Gene3D" id="3.40.50.300">
    <property type="entry name" value="P-loop containing nucleotide triphosphate hydrolases"/>
    <property type="match status" value="1"/>
</dbReference>